<feature type="transmembrane region" description="Helical" evidence="1">
    <location>
        <begin position="82"/>
        <end position="104"/>
    </location>
</feature>
<name>A0AAE3KD70_9GAMM</name>
<evidence type="ECO:0000313" key="2">
    <source>
        <dbReference type="EMBL" id="MCP1676519.1"/>
    </source>
</evidence>
<accession>A0AAE3KD70</accession>
<feature type="transmembrane region" description="Helical" evidence="1">
    <location>
        <begin position="6"/>
        <end position="28"/>
    </location>
</feature>
<proteinExistence type="predicted"/>
<feature type="transmembrane region" description="Helical" evidence="1">
    <location>
        <begin position="116"/>
        <end position="140"/>
    </location>
</feature>
<evidence type="ECO:0000313" key="3">
    <source>
        <dbReference type="Proteomes" id="UP001205843"/>
    </source>
</evidence>
<gene>
    <name evidence="2" type="ORF">J2T57_003680</name>
</gene>
<dbReference type="AlphaFoldDB" id="A0AAE3KD70"/>
<organism evidence="2 3">
    <name type="scientific">Natronocella acetinitrilica</name>
    <dbReference type="NCBI Taxonomy" id="414046"/>
    <lineage>
        <taxon>Bacteria</taxon>
        <taxon>Pseudomonadati</taxon>
        <taxon>Pseudomonadota</taxon>
        <taxon>Gammaproteobacteria</taxon>
        <taxon>Chromatiales</taxon>
        <taxon>Ectothiorhodospiraceae</taxon>
        <taxon>Natronocella</taxon>
    </lineage>
</organism>
<dbReference type="EMBL" id="JALJXV010000009">
    <property type="protein sequence ID" value="MCP1676519.1"/>
    <property type="molecule type" value="Genomic_DNA"/>
</dbReference>
<keyword evidence="3" id="KW-1185">Reference proteome</keyword>
<dbReference type="Proteomes" id="UP001205843">
    <property type="component" value="Unassembled WGS sequence"/>
</dbReference>
<sequence length="187" mass="19809">MMRRAGNRIAGIVPATAGLLYVLFYLYAIDDISLAHHRDWYAQFGAIPLEQALRMRSWFLFEGLGIVQLGPIVWLASPVNLLIAAVLGSLLAANVHGAMALRAAPAQCSHRGSGRIGTMAGGLPALFAGGACCAPSIILLLGIPGLGAFAGLFIWLIPVSALLLIGNRWLQRRLGAPPWLTISSSTN</sequence>
<keyword evidence="1" id="KW-0812">Transmembrane</keyword>
<evidence type="ECO:0000256" key="1">
    <source>
        <dbReference type="SAM" id="Phobius"/>
    </source>
</evidence>
<keyword evidence="1" id="KW-0472">Membrane</keyword>
<dbReference type="RefSeq" id="WP_253482898.1">
    <property type="nucleotide sequence ID" value="NZ_JALJXV010000009.1"/>
</dbReference>
<comment type="caution">
    <text evidence="2">The sequence shown here is derived from an EMBL/GenBank/DDBJ whole genome shotgun (WGS) entry which is preliminary data.</text>
</comment>
<protein>
    <submittedName>
        <fullName evidence="2">Uncharacterized protein</fullName>
    </submittedName>
</protein>
<reference evidence="2" key="1">
    <citation type="submission" date="2022-03" db="EMBL/GenBank/DDBJ databases">
        <title>Genomic Encyclopedia of Type Strains, Phase III (KMG-III): the genomes of soil and plant-associated and newly described type strains.</title>
        <authorList>
            <person name="Whitman W."/>
        </authorList>
    </citation>
    <scope>NUCLEOTIDE SEQUENCE</scope>
    <source>
        <strain evidence="2">ANL 6-2</strain>
    </source>
</reference>
<feature type="transmembrane region" description="Helical" evidence="1">
    <location>
        <begin position="146"/>
        <end position="165"/>
    </location>
</feature>
<keyword evidence="1" id="KW-1133">Transmembrane helix</keyword>